<evidence type="ECO:0000313" key="15">
    <source>
        <dbReference type="EMBL" id="MDR6240366.1"/>
    </source>
</evidence>
<evidence type="ECO:0000256" key="8">
    <source>
        <dbReference type="ARBA" id="ARBA00030003"/>
    </source>
</evidence>
<dbReference type="Gene3D" id="2.70.20.10">
    <property type="entry name" value="Topoisomerase I, domain 3"/>
    <property type="match status" value="1"/>
</dbReference>
<dbReference type="Pfam" id="PF13342">
    <property type="entry name" value="Toprim_Crpt"/>
    <property type="match status" value="1"/>
</dbReference>
<dbReference type="InterPro" id="IPR023405">
    <property type="entry name" value="Topo_IA_core_domain"/>
</dbReference>
<feature type="domain" description="Toprim" evidence="13">
    <location>
        <begin position="1"/>
        <end position="134"/>
    </location>
</feature>
<dbReference type="Pfam" id="PF01751">
    <property type="entry name" value="Toprim"/>
    <property type="match status" value="1"/>
</dbReference>
<dbReference type="InterPro" id="IPR013825">
    <property type="entry name" value="Topo_IA_cen_sub2"/>
</dbReference>
<dbReference type="SMART" id="SM00437">
    <property type="entry name" value="TOP1Ac"/>
    <property type="match status" value="1"/>
</dbReference>
<dbReference type="Gene3D" id="1.10.290.10">
    <property type="entry name" value="Topoisomerase I, domain 4"/>
    <property type="match status" value="1"/>
</dbReference>
<dbReference type="SMART" id="SM00493">
    <property type="entry name" value="TOPRIM"/>
    <property type="match status" value="1"/>
</dbReference>
<evidence type="ECO:0000259" key="14">
    <source>
        <dbReference type="PROSITE" id="PS52039"/>
    </source>
</evidence>
<feature type="domain" description="Topo IA-type catalytic" evidence="14">
    <location>
        <begin position="151"/>
        <end position="581"/>
    </location>
</feature>
<evidence type="ECO:0000256" key="6">
    <source>
        <dbReference type="ARBA" id="ARBA00023125"/>
    </source>
</evidence>
<dbReference type="GO" id="GO:0006281">
    <property type="term" value="P:DNA repair"/>
    <property type="evidence" value="ECO:0007669"/>
    <property type="project" value="TreeGrafter"/>
</dbReference>
<dbReference type="NCBIfam" id="NF005829">
    <property type="entry name" value="PRK07726.1"/>
    <property type="match status" value="1"/>
</dbReference>
<evidence type="ECO:0000259" key="13">
    <source>
        <dbReference type="PROSITE" id="PS50880"/>
    </source>
</evidence>
<dbReference type="Gene3D" id="3.40.50.140">
    <property type="match status" value="1"/>
</dbReference>
<gene>
    <name evidence="15" type="ORF">HNQ88_003432</name>
</gene>
<evidence type="ECO:0000256" key="12">
    <source>
        <dbReference type="SAM" id="MobiDB-lite"/>
    </source>
</evidence>
<dbReference type="InterPro" id="IPR034144">
    <property type="entry name" value="TOPRIM_TopoIII"/>
</dbReference>
<dbReference type="EMBL" id="JAVDQD010000004">
    <property type="protein sequence ID" value="MDR6240366.1"/>
    <property type="molecule type" value="Genomic_DNA"/>
</dbReference>
<dbReference type="GO" id="GO:0006310">
    <property type="term" value="P:DNA recombination"/>
    <property type="evidence" value="ECO:0007669"/>
    <property type="project" value="TreeGrafter"/>
</dbReference>
<keyword evidence="5" id="KW-0799">Topoisomerase</keyword>
<evidence type="ECO:0000256" key="1">
    <source>
        <dbReference type="ARBA" id="ARBA00000213"/>
    </source>
</evidence>
<dbReference type="InterPro" id="IPR003602">
    <property type="entry name" value="Topo_IA_DNA-bd_dom"/>
</dbReference>
<sequence>MKVCIAEKPSVAKEIAQIIGAKQRNDGYFEGNGYQVTWTFGHLCTLKEPHDYLPILKSWSLQMLPILPERFGIKLIDDGGIKKQFKTIEKLLSTAKLVINCGDAGQEGELIQQWVIKKAKYKGEIKRLWISSLTKEAIQNGFNKLYSNSDFANLYAAGSTRAIGDWLLGINATRAYTLKYGDGKGVLSIGRVQTPTLALIVKRQKEIENFTPEPYWELKTKYRDVAFSSETKRYSSKESVESIVNEIKNSELTIVSFKKQNGKELPPSLFDLTSLQVECNKKLSFSADQTLKIVQSLYEKKFVTYPRVDTTFLPDDIYPQVSYILKSMERFQHLTQPLLGKKIRKSKKVFNNQKVTDHHAIIPTQVTARGLNNQEQSVYDIIAKRFIAVFYDDCLVSKTEVKSEVEKHKFKATGKQILSMGWREVYADEKNWKSASKEDEQVMPVFKEGESGPHLPYFEEKMTKPPKYYTEASLLRAMETADKEVDDEELRNVLKQNGIGRPSTRASIIETLHKRRYITKQKKRLEATSVGTQLIDTINSDLLKSVELTGQWEHKLRQIEDGKLSPNSFLKEMKEMVSNIIGDVKNASSQKILQSQHNNSPKKPSKAPEKKANLCPKCGKGKVLTGKSAYGCSEWKQGCDFRLPLSWNEIKISQSMMEALVKKGKSRLIKNASINGKKQNGHLIIDKNTNLSFETVEEKKMTCPKCSSELLKGKNAFGCSSWKQGCHFKIPFEWNGKKFTQAQIYRLIEKRETTLIKGFTDPVSSEKYNAVIQLNATNQIGEVRKK</sequence>
<dbReference type="Gene3D" id="1.10.460.10">
    <property type="entry name" value="Topoisomerase I, domain 2"/>
    <property type="match status" value="1"/>
</dbReference>
<evidence type="ECO:0000313" key="16">
    <source>
        <dbReference type="Proteomes" id="UP001185092"/>
    </source>
</evidence>
<dbReference type="InterPro" id="IPR003601">
    <property type="entry name" value="Topo_IA_2"/>
</dbReference>
<dbReference type="CDD" id="cd03362">
    <property type="entry name" value="TOPRIM_TopoIA_TopoIII"/>
    <property type="match status" value="1"/>
</dbReference>
<dbReference type="InterPro" id="IPR005738">
    <property type="entry name" value="TopoIII"/>
</dbReference>
<dbReference type="GO" id="GO:0043597">
    <property type="term" value="C:cytoplasmic replication fork"/>
    <property type="evidence" value="ECO:0007669"/>
    <property type="project" value="TreeGrafter"/>
</dbReference>
<dbReference type="GO" id="GO:0003917">
    <property type="term" value="F:DNA topoisomerase type I (single strand cut, ATP-independent) activity"/>
    <property type="evidence" value="ECO:0007669"/>
    <property type="project" value="UniProtKB-EC"/>
</dbReference>
<dbReference type="PRINTS" id="PR00417">
    <property type="entry name" value="PRTPISMRASEI"/>
</dbReference>
<dbReference type="RefSeq" id="WP_309940272.1">
    <property type="nucleotide sequence ID" value="NZ_AP025305.1"/>
</dbReference>
<dbReference type="InterPro" id="IPR000380">
    <property type="entry name" value="Topo_IA"/>
</dbReference>
<evidence type="ECO:0000256" key="10">
    <source>
        <dbReference type="ARBA" id="ARBA00032235"/>
    </source>
</evidence>
<dbReference type="PROSITE" id="PS50880">
    <property type="entry name" value="TOPRIM"/>
    <property type="match status" value="1"/>
</dbReference>
<proteinExistence type="inferred from homology"/>
<dbReference type="NCBIfam" id="TIGR01056">
    <property type="entry name" value="topB"/>
    <property type="match status" value="1"/>
</dbReference>
<evidence type="ECO:0000256" key="3">
    <source>
        <dbReference type="ARBA" id="ARBA00012891"/>
    </source>
</evidence>
<dbReference type="Pfam" id="PF01131">
    <property type="entry name" value="Topoisom_bac"/>
    <property type="match status" value="1"/>
</dbReference>
<dbReference type="GO" id="GO:0003677">
    <property type="term" value="F:DNA binding"/>
    <property type="evidence" value="ECO:0007669"/>
    <property type="project" value="UniProtKB-KW"/>
</dbReference>
<evidence type="ECO:0000256" key="2">
    <source>
        <dbReference type="ARBA" id="ARBA00009446"/>
    </source>
</evidence>
<dbReference type="SUPFAM" id="SSF56712">
    <property type="entry name" value="Prokaryotic type I DNA topoisomerase"/>
    <property type="match status" value="1"/>
</dbReference>
<evidence type="ECO:0000256" key="11">
    <source>
        <dbReference type="ARBA" id="ARBA00032877"/>
    </source>
</evidence>
<comment type="similarity">
    <text evidence="2">Belongs to the type IA topoisomerase family.</text>
</comment>
<dbReference type="EC" id="5.6.2.1" evidence="3"/>
<dbReference type="InterPro" id="IPR006171">
    <property type="entry name" value="TOPRIM_dom"/>
</dbReference>
<feature type="region of interest" description="Disordered" evidence="12">
    <location>
        <begin position="590"/>
        <end position="611"/>
    </location>
</feature>
<keyword evidence="7 15" id="KW-0413">Isomerase</keyword>
<organism evidence="15 16">
    <name type="scientific">Aureibacter tunicatorum</name>
    <dbReference type="NCBI Taxonomy" id="866807"/>
    <lineage>
        <taxon>Bacteria</taxon>
        <taxon>Pseudomonadati</taxon>
        <taxon>Bacteroidota</taxon>
        <taxon>Cytophagia</taxon>
        <taxon>Cytophagales</taxon>
        <taxon>Persicobacteraceae</taxon>
        <taxon>Aureibacter</taxon>
    </lineage>
</organism>
<evidence type="ECO:0000256" key="5">
    <source>
        <dbReference type="ARBA" id="ARBA00023029"/>
    </source>
</evidence>
<dbReference type="InterPro" id="IPR013824">
    <property type="entry name" value="Topo_IA_cen_sub1"/>
</dbReference>
<protein>
    <recommendedName>
        <fullName evidence="3">DNA topoisomerase</fullName>
        <ecNumber evidence="3">5.6.2.1</ecNumber>
    </recommendedName>
    <alternativeName>
        <fullName evidence="11">Omega-protein</fullName>
    </alternativeName>
    <alternativeName>
        <fullName evidence="10">Relaxing enzyme</fullName>
    </alternativeName>
    <alternativeName>
        <fullName evidence="8">Swivelase</fullName>
    </alternativeName>
    <alternativeName>
        <fullName evidence="9">Untwisting enzyme</fullName>
    </alternativeName>
</protein>
<evidence type="ECO:0000256" key="4">
    <source>
        <dbReference type="ARBA" id="ARBA00022723"/>
    </source>
</evidence>
<dbReference type="PROSITE" id="PS52039">
    <property type="entry name" value="TOPO_IA_2"/>
    <property type="match status" value="1"/>
</dbReference>
<dbReference type="PANTHER" id="PTHR11390:SF21">
    <property type="entry name" value="DNA TOPOISOMERASE 3-ALPHA"/>
    <property type="match status" value="1"/>
</dbReference>
<dbReference type="GO" id="GO:0006265">
    <property type="term" value="P:DNA topological change"/>
    <property type="evidence" value="ECO:0007669"/>
    <property type="project" value="InterPro"/>
</dbReference>
<dbReference type="GO" id="GO:0046872">
    <property type="term" value="F:metal ion binding"/>
    <property type="evidence" value="ECO:0007669"/>
    <property type="project" value="UniProtKB-KW"/>
</dbReference>
<keyword evidence="4" id="KW-0479">Metal-binding</keyword>
<dbReference type="Proteomes" id="UP001185092">
    <property type="component" value="Unassembled WGS sequence"/>
</dbReference>
<dbReference type="SMART" id="SM00436">
    <property type="entry name" value="TOP1Bc"/>
    <property type="match status" value="1"/>
</dbReference>
<reference evidence="15" key="1">
    <citation type="submission" date="2023-07" db="EMBL/GenBank/DDBJ databases">
        <title>Genomic Encyclopedia of Type Strains, Phase IV (KMG-IV): sequencing the most valuable type-strain genomes for metagenomic binning, comparative biology and taxonomic classification.</title>
        <authorList>
            <person name="Goeker M."/>
        </authorList>
    </citation>
    <scope>NUCLEOTIDE SEQUENCE</scope>
    <source>
        <strain evidence="15">DSM 26174</strain>
    </source>
</reference>
<comment type="caution">
    <text evidence="15">The sequence shown here is derived from an EMBL/GenBank/DDBJ whole genome shotgun (WGS) entry which is preliminary data.</text>
</comment>
<dbReference type="InterPro" id="IPR025589">
    <property type="entry name" value="Toprim_C_rpt"/>
</dbReference>
<dbReference type="AlphaFoldDB" id="A0AAE3XLZ6"/>
<keyword evidence="16" id="KW-1185">Reference proteome</keyword>
<keyword evidence="6" id="KW-0238">DNA-binding</keyword>
<evidence type="ECO:0000256" key="7">
    <source>
        <dbReference type="ARBA" id="ARBA00023235"/>
    </source>
</evidence>
<evidence type="ECO:0000256" key="9">
    <source>
        <dbReference type="ARBA" id="ARBA00031985"/>
    </source>
</evidence>
<name>A0AAE3XLZ6_9BACT</name>
<comment type="catalytic activity">
    <reaction evidence="1">
        <text>ATP-independent breakage of single-stranded DNA, followed by passage and rejoining.</text>
        <dbReference type="EC" id="5.6.2.1"/>
    </reaction>
</comment>
<dbReference type="PANTHER" id="PTHR11390">
    <property type="entry name" value="PROKARYOTIC DNA TOPOISOMERASE"/>
    <property type="match status" value="1"/>
</dbReference>
<dbReference type="CDD" id="cd00186">
    <property type="entry name" value="TOP1Ac"/>
    <property type="match status" value="1"/>
</dbReference>
<accession>A0AAE3XLZ6</accession>
<dbReference type="InterPro" id="IPR013826">
    <property type="entry name" value="Topo_IA_cen_sub3"/>
</dbReference>
<dbReference type="InterPro" id="IPR013497">
    <property type="entry name" value="Topo_IA_cen"/>
</dbReference>